<reference evidence="4 5" key="1">
    <citation type="submission" date="2021-01" db="EMBL/GenBank/DDBJ databases">
        <title>FDA dAtabase for Regulatory Grade micrObial Sequences (FDA-ARGOS): Supporting development and validation of Infectious Disease Dx tests.</title>
        <authorList>
            <person name="Nelson B."/>
            <person name="Plummer A."/>
            <person name="Tallon L."/>
            <person name="Sadzewicz L."/>
            <person name="Zhao X."/>
            <person name="Boylan J."/>
            <person name="Ott S."/>
            <person name="Bowen H."/>
            <person name="Vavikolanu K."/>
            <person name="Mehta A."/>
            <person name="Aluvathingal J."/>
            <person name="Nadendla S."/>
            <person name="Myers T."/>
            <person name="Yan Y."/>
            <person name="Sichtig H."/>
        </authorList>
    </citation>
    <scope>NUCLEOTIDE SEQUENCE [LARGE SCALE GENOMIC DNA]</scope>
    <source>
        <strain evidence="4 5">FDAARGOS_1161</strain>
    </source>
</reference>
<comment type="similarity">
    <text evidence="1">Belongs to the zinc-associated anti-sigma factor (ZAS) superfamily. Anti-sigma-W factor family.</text>
</comment>
<dbReference type="Pfam" id="PF13490">
    <property type="entry name" value="zf-HC2"/>
    <property type="match status" value="1"/>
</dbReference>
<dbReference type="InterPro" id="IPR027383">
    <property type="entry name" value="Znf_put"/>
</dbReference>
<dbReference type="EMBL" id="CP068053">
    <property type="protein sequence ID" value="QQS98721.1"/>
    <property type="molecule type" value="Genomic_DNA"/>
</dbReference>
<proteinExistence type="inferred from homology"/>
<organism evidence="4 5">
    <name type="scientific">Peribacillus psychrosaccharolyticus</name>
    <name type="common">Bacillus psychrosaccharolyticus</name>
    <dbReference type="NCBI Taxonomy" id="1407"/>
    <lineage>
        <taxon>Bacteria</taxon>
        <taxon>Bacillati</taxon>
        <taxon>Bacillota</taxon>
        <taxon>Bacilli</taxon>
        <taxon>Bacillales</taxon>
        <taxon>Bacillaceae</taxon>
        <taxon>Peribacillus</taxon>
    </lineage>
</organism>
<accession>A0A974RYQ0</accession>
<keyword evidence="5" id="KW-1185">Reference proteome</keyword>
<gene>
    <name evidence="4" type="ORF">I6J18_13455</name>
</gene>
<dbReference type="KEGG" id="ppsr:I6J18_13455"/>
<sequence length="205" mass="23207">MSCHEDIVDYMHDYLDESITEENKERLREHLHSCAECRSYFHDMKKAIALVQSTARIKAPDDFTARVMASIPKEKKNIGMKRYLRNHPLLTAASLFIVLMGGSIFSTWGEEQNFAVSKQENIVVENEMVIIPAGKVVKGDVVVKNGDIRIEGEVNGDVTVINGEQYMAYAGKVTGQIVVIDEMFEWLWFKVKSTGKALFKGDENE</sequence>
<dbReference type="InterPro" id="IPR041916">
    <property type="entry name" value="Anti_sigma_zinc_sf"/>
</dbReference>
<dbReference type="AlphaFoldDB" id="A0A974RYQ0"/>
<evidence type="ECO:0000256" key="1">
    <source>
        <dbReference type="ARBA" id="ARBA00024353"/>
    </source>
</evidence>
<name>A0A974RYQ0_PERPY</name>
<dbReference type="RefSeq" id="WP_040376706.1">
    <property type="nucleotide sequence ID" value="NZ_CP068053.1"/>
</dbReference>
<protein>
    <recommendedName>
        <fullName evidence="2">Anti-sigma-W factor RsiW</fullName>
    </recommendedName>
</protein>
<evidence type="ECO:0000313" key="5">
    <source>
        <dbReference type="Proteomes" id="UP000595254"/>
    </source>
</evidence>
<evidence type="ECO:0000256" key="2">
    <source>
        <dbReference type="ARBA" id="ARBA00024438"/>
    </source>
</evidence>
<dbReference type="Gene3D" id="1.10.10.1320">
    <property type="entry name" value="Anti-sigma factor, zinc-finger domain"/>
    <property type="match status" value="1"/>
</dbReference>
<evidence type="ECO:0000313" key="4">
    <source>
        <dbReference type="EMBL" id="QQS98721.1"/>
    </source>
</evidence>
<feature type="domain" description="Putative zinc-finger" evidence="3">
    <location>
        <begin position="3"/>
        <end position="38"/>
    </location>
</feature>
<evidence type="ECO:0000259" key="3">
    <source>
        <dbReference type="Pfam" id="PF13490"/>
    </source>
</evidence>
<dbReference type="Proteomes" id="UP000595254">
    <property type="component" value="Chromosome"/>
</dbReference>